<dbReference type="InterPro" id="IPR020390">
    <property type="entry name" value="Uncharacterised_YqhV"/>
</dbReference>
<evidence type="ECO:0000256" key="1">
    <source>
        <dbReference type="SAM" id="Phobius"/>
    </source>
</evidence>
<reference evidence="2 3" key="1">
    <citation type="submission" date="2019-02" db="EMBL/GenBank/DDBJ databases">
        <title>Paenibacillus sp. nov., isolated from surface-sterilized tissue of Thalictrum simplex L.</title>
        <authorList>
            <person name="Tuo L."/>
        </authorList>
    </citation>
    <scope>NUCLEOTIDE SEQUENCE [LARGE SCALE GENOMIC DNA]</scope>
    <source>
        <strain evidence="2 3">N2SHLJ1</strain>
    </source>
</reference>
<protein>
    <submittedName>
        <fullName evidence="2">DUF2619 domain-containing protein</fullName>
    </submittedName>
</protein>
<sequence length="88" mass="9347">MFNKVVLSMAALRIFSGSVEIAAAVLMLRFNQIDKALIVNSGLALVGPFVLLTTTTIGFVGLADKLSFSKLAFVLCGVSFILIGILKK</sequence>
<feature type="transmembrane region" description="Helical" evidence="1">
    <location>
        <begin position="68"/>
        <end position="86"/>
    </location>
</feature>
<gene>
    <name evidence="2" type="ORF">EYB31_09830</name>
</gene>
<organism evidence="2 3">
    <name type="scientific">Paenibacillus thalictri</name>
    <dbReference type="NCBI Taxonomy" id="2527873"/>
    <lineage>
        <taxon>Bacteria</taxon>
        <taxon>Bacillati</taxon>
        <taxon>Bacillota</taxon>
        <taxon>Bacilli</taxon>
        <taxon>Bacillales</taxon>
        <taxon>Paenibacillaceae</taxon>
        <taxon>Paenibacillus</taxon>
    </lineage>
</organism>
<dbReference type="Proteomes" id="UP000293142">
    <property type="component" value="Unassembled WGS sequence"/>
</dbReference>
<feature type="transmembrane region" description="Helical" evidence="1">
    <location>
        <begin position="42"/>
        <end position="62"/>
    </location>
</feature>
<keyword evidence="3" id="KW-1185">Reference proteome</keyword>
<dbReference type="AlphaFoldDB" id="A0A4Q9DXQ0"/>
<keyword evidence="1" id="KW-1133">Transmembrane helix</keyword>
<dbReference type="Pfam" id="PF10942">
    <property type="entry name" value="DUF2619"/>
    <property type="match status" value="1"/>
</dbReference>
<keyword evidence="1" id="KW-0472">Membrane</keyword>
<dbReference type="RefSeq" id="WP_131013266.1">
    <property type="nucleotide sequence ID" value="NZ_SIRE01000006.1"/>
</dbReference>
<dbReference type="EMBL" id="SIRE01000006">
    <property type="protein sequence ID" value="TBL80021.1"/>
    <property type="molecule type" value="Genomic_DNA"/>
</dbReference>
<comment type="caution">
    <text evidence="2">The sequence shown here is derived from an EMBL/GenBank/DDBJ whole genome shotgun (WGS) entry which is preliminary data.</text>
</comment>
<name>A0A4Q9DXQ0_9BACL</name>
<evidence type="ECO:0000313" key="3">
    <source>
        <dbReference type="Proteomes" id="UP000293142"/>
    </source>
</evidence>
<evidence type="ECO:0000313" key="2">
    <source>
        <dbReference type="EMBL" id="TBL80021.1"/>
    </source>
</evidence>
<proteinExistence type="predicted"/>
<keyword evidence="1" id="KW-0812">Transmembrane</keyword>
<dbReference type="OrthoDB" id="1726013at2"/>
<accession>A0A4Q9DXQ0</accession>